<dbReference type="AlphaFoldDB" id="A0A1B8H891"/>
<sequence length="139" mass="15552">MTNKMYLKLNFIISAFRDRETFTSGDVSTAMGWTRGTASTKVRFLEEIGAVVRKGIDDDDLRIILYAITPRADACLDSYYGMAGNHIDPDDSVFDQYPKLNFTGGVVVKKANVKGLGNAFFKRFDSLVMGVRYGMPVMR</sequence>
<accession>A0A1B8H891</accession>
<dbReference type="Proteomes" id="UP000092377">
    <property type="component" value="Unassembled WGS sequence"/>
</dbReference>
<organism evidence="1 2">
    <name type="scientific">Morganella psychrotolerans</name>
    <dbReference type="NCBI Taxonomy" id="368603"/>
    <lineage>
        <taxon>Bacteria</taxon>
        <taxon>Pseudomonadati</taxon>
        <taxon>Pseudomonadota</taxon>
        <taxon>Gammaproteobacteria</taxon>
        <taxon>Enterobacterales</taxon>
        <taxon>Morganellaceae</taxon>
        <taxon>Morganella</taxon>
    </lineage>
</organism>
<gene>
    <name evidence="1" type="ORF">AYY18_20105</name>
</gene>
<protein>
    <recommendedName>
        <fullName evidence="3">MarR family transcriptional regulator</fullName>
    </recommendedName>
</protein>
<dbReference type="EMBL" id="LZEY01000036">
    <property type="protein sequence ID" value="OBU05298.1"/>
    <property type="molecule type" value="Genomic_DNA"/>
</dbReference>
<dbReference type="InterPro" id="IPR036390">
    <property type="entry name" value="WH_DNA-bd_sf"/>
</dbReference>
<comment type="caution">
    <text evidence="1">The sequence shown here is derived from an EMBL/GenBank/DDBJ whole genome shotgun (WGS) entry which is preliminary data.</text>
</comment>
<evidence type="ECO:0000313" key="1">
    <source>
        <dbReference type="EMBL" id="OBU05298.1"/>
    </source>
</evidence>
<name>A0A1B8H891_9GAMM</name>
<proteinExistence type="predicted"/>
<evidence type="ECO:0008006" key="3">
    <source>
        <dbReference type="Google" id="ProtNLM"/>
    </source>
</evidence>
<keyword evidence="2" id="KW-1185">Reference proteome</keyword>
<dbReference type="SUPFAM" id="SSF46785">
    <property type="entry name" value="Winged helix' DNA-binding domain"/>
    <property type="match status" value="1"/>
</dbReference>
<dbReference type="InterPro" id="IPR036388">
    <property type="entry name" value="WH-like_DNA-bd_sf"/>
</dbReference>
<dbReference type="RefSeq" id="WP_067404283.1">
    <property type="nucleotide sequence ID" value="NZ_LZEY01000036.1"/>
</dbReference>
<evidence type="ECO:0000313" key="2">
    <source>
        <dbReference type="Proteomes" id="UP000092377"/>
    </source>
</evidence>
<dbReference type="Gene3D" id="1.10.10.10">
    <property type="entry name" value="Winged helix-like DNA-binding domain superfamily/Winged helix DNA-binding domain"/>
    <property type="match status" value="1"/>
</dbReference>
<dbReference type="OrthoDB" id="6468711at2"/>
<reference evidence="2" key="1">
    <citation type="submission" date="2016-06" db="EMBL/GenBank/DDBJ databases">
        <authorList>
            <person name="Butler K."/>
        </authorList>
    </citation>
    <scope>NUCLEOTIDE SEQUENCE [LARGE SCALE GENOMIC DNA]</scope>
    <source>
        <strain evidence="2">GCSL-Mp20</strain>
    </source>
</reference>